<dbReference type="InterPro" id="IPR010466">
    <property type="entry name" value="DUF1058"/>
</dbReference>
<evidence type="ECO:0000256" key="1">
    <source>
        <dbReference type="SAM" id="Phobius"/>
    </source>
</evidence>
<dbReference type="Proteomes" id="UP000248795">
    <property type="component" value="Unassembled WGS sequence"/>
</dbReference>
<keyword evidence="1" id="KW-0812">Transmembrane</keyword>
<keyword evidence="1" id="KW-1133">Transmembrane helix</keyword>
<comment type="caution">
    <text evidence="2">The sequence shown here is derived from an EMBL/GenBank/DDBJ whole genome shotgun (WGS) entry which is preliminary data.</text>
</comment>
<proteinExistence type="predicted"/>
<sequence>MAAGPAKKRRFGSIILSLACIGVAGAVGWSLFAKRVDSQANAEKGAVTGSIGKEAAKPVGPSGLPIPRFVSLKAEKVNVRRGPSSDHPVAWVFQRKGLPVEIVAEFENWRRIRDSDGEEGWILQNMLAGKRTAEIAPWKQGQNVPLMSGPKPAAGVVAQVGSGVVAEVEHCDGEWCELSAGGYDGYVQQTQLWGVYPGEKVD</sequence>
<dbReference type="Gene3D" id="2.30.30.40">
    <property type="entry name" value="SH3 Domains"/>
    <property type="match status" value="1"/>
</dbReference>
<dbReference type="EMBL" id="QKVK01000001">
    <property type="protein sequence ID" value="PZF78850.1"/>
    <property type="molecule type" value="Genomic_DNA"/>
</dbReference>
<dbReference type="AlphaFoldDB" id="A0A2W2B1T5"/>
<evidence type="ECO:0008006" key="4">
    <source>
        <dbReference type="Google" id="ProtNLM"/>
    </source>
</evidence>
<organism evidence="2 3">
    <name type="scientific">Aestuariivirga litoralis</name>
    <dbReference type="NCBI Taxonomy" id="2650924"/>
    <lineage>
        <taxon>Bacteria</taxon>
        <taxon>Pseudomonadati</taxon>
        <taxon>Pseudomonadota</taxon>
        <taxon>Alphaproteobacteria</taxon>
        <taxon>Hyphomicrobiales</taxon>
        <taxon>Aestuariivirgaceae</taxon>
        <taxon>Aestuariivirga</taxon>
    </lineage>
</organism>
<evidence type="ECO:0000313" key="2">
    <source>
        <dbReference type="EMBL" id="PZF78850.1"/>
    </source>
</evidence>
<gene>
    <name evidence="2" type="ORF">DK847_03400</name>
</gene>
<accession>A0A2W2B1T5</accession>
<keyword evidence="3" id="KW-1185">Reference proteome</keyword>
<protein>
    <recommendedName>
        <fullName evidence="4">SH3b domain-containing protein</fullName>
    </recommendedName>
</protein>
<name>A0A2W2B1T5_9HYPH</name>
<feature type="transmembrane region" description="Helical" evidence="1">
    <location>
        <begin position="12"/>
        <end position="32"/>
    </location>
</feature>
<evidence type="ECO:0000313" key="3">
    <source>
        <dbReference type="Proteomes" id="UP000248795"/>
    </source>
</evidence>
<reference evidence="3" key="1">
    <citation type="submission" date="2018-06" db="EMBL/GenBank/DDBJ databases">
        <title>Aestuariibacter litoralis strain KCTC 52945T.</title>
        <authorList>
            <person name="Li X."/>
            <person name="Salam N."/>
            <person name="Li J.-L."/>
            <person name="Chen Y.-M."/>
            <person name="Yang Z.-W."/>
            <person name="Zhang L.-Y."/>
            <person name="Han M.-X."/>
            <person name="Xiao M."/>
            <person name="Li W.-J."/>
        </authorList>
    </citation>
    <scope>NUCLEOTIDE SEQUENCE [LARGE SCALE GENOMIC DNA]</scope>
    <source>
        <strain evidence="3">KCTC 52945</strain>
    </source>
</reference>
<dbReference type="Pfam" id="PF06347">
    <property type="entry name" value="SH3_4"/>
    <property type="match status" value="2"/>
</dbReference>
<keyword evidence="1" id="KW-0472">Membrane</keyword>